<dbReference type="SUPFAM" id="SSF55031">
    <property type="entry name" value="Bacterial exopeptidase dimerisation domain"/>
    <property type="match status" value="1"/>
</dbReference>
<evidence type="ECO:0000259" key="8">
    <source>
        <dbReference type="Pfam" id="PF07687"/>
    </source>
</evidence>
<sequence length="557" mass="63481">MSLNIEKPKSIKFRYFTISAILTIILALNSLAAWCLKSSKPSKAINSVPKCPKSKKRPIKEHKKIQWILHDDAYRNHSVEVFSKSIQVDTTVYDDVEDYSKFANFHKYLEENFPLVYEKAIVHTINEWGLVFEFKGSNSSLKPIMLNAHQDTVPIGTIEDWNIDPWGGYYDGEKIFGRGSSDCKNLLVGLMEAMELRISDGKSDFQRGVLFAFGFDEEKSGFNGARKIGEYLVDYLGKDSVYLIMDEGMTMMSEMFGGHYGLIMTGEKGYHDLKVSIVTPGGHSSLPRKHTSIGMMSFFLSNYEFEGYTPVLTEENPIFRTYECMAEQDNEVDKSVRSIILNAREDLEARSELLKLINENPLFRYTVETSQAIDVIHGGDKVNSIPRNVTALINHRITYGNSPETVIDKARRFAIKTARLFDIGLTIKSEVIFPETSNGQMIIESYKEELETAKVTPDYGEVWDSVTGNMRSFYEDEVYPEKFTQGQAKYIIAPSLMTPNTDTRHYWDLSDNIFKVTPGTLRRGETLVAHAADEWVRLDDHLQVVGFFYNFLSDVCQ</sequence>
<feature type="binding site" evidence="7">
    <location>
        <position position="530"/>
    </location>
    <ligand>
        <name>Zn(2+)</name>
        <dbReference type="ChEBI" id="CHEBI:29105"/>
        <label>1</label>
    </ligand>
</feature>
<evidence type="ECO:0000313" key="9">
    <source>
        <dbReference type="EMBL" id="KGK37309.1"/>
    </source>
</evidence>
<dbReference type="Gene3D" id="3.30.70.360">
    <property type="match status" value="1"/>
</dbReference>
<dbReference type="GO" id="GO:0051603">
    <property type="term" value="P:proteolysis involved in protein catabolic process"/>
    <property type="evidence" value="ECO:0007669"/>
    <property type="project" value="TreeGrafter"/>
</dbReference>
<feature type="binding site" evidence="7">
    <location>
        <position position="218"/>
    </location>
    <ligand>
        <name>Zn(2+)</name>
        <dbReference type="ChEBI" id="CHEBI:29105"/>
        <label>1</label>
    </ligand>
</feature>
<dbReference type="GO" id="GO:0004181">
    <property type="term" value="F:metallocarboxypeptidase activity"/>
    <property type="evidence" value="ECO:0007669"/>
    <property type="project" value="InterPro"/>
</dbReference>
<feature type="binding site" evidence="7">
    <location>
        <position position="182"/>
    </location>
    <ligand>
        <name>Zn(2+)</name>
        <dbReference type="ChEBI" id="CHEBI:29105"/>
        <label>2</label>
    </ligand>
</feature>
<proteinExistence type="inferred from homology"/>
<feature type="domain" description="Peptidase M20 dimerisation" evidence="8">
    <location>
        <begin position="266"/>
        <end position="414"/>
    </location>
</feature>
<dbReference type="PANTHER" id="PTHR45962:SF1">
    <property type="entry name" value="N-FATTY-ACYL-AMINO ACID SYNTHASE_HYDROLASE PM20D1"/>
    <property type="match status" value="1"/>
</dbReference>
<name>A0A099NZ59_PICKU</name>
<dbReference type="eggNOG" id="KOG2275">
    <property type="taxonomic scope" value="Eukaryota"/>
</dbReference>
<evidence type="ECO:0000256" key="3">
    <source>
        <dbReference type="ARBA" id="ARBA00022723"/>
    </source>
</evidence>
<evidence type="ECO:0000256" key="4">
    <source>
        <dbReference type="ARBA" id="ARBA00022801"/>
    </source>
</evidence>
<dbReference type="EMBL" id="JQFK01000039">
    <property type="protein sequence ID" value="KGK37309.1"/>
    <property type="molecule type" value="Genomic_DNA"/>
</dbReference>
<evidence type="ECO:0000256" key="6">
    <source>
        <dbReference type="PIRSR" id="PIRSR037217-1"/>
    </source>
</evidence>
<evidence type="ECO:0000256" key="2">
    <source>
        <dbReference type="ARBA" id="ARBA00022670"/>
    </source>
</evidence>
<dbReference type="InterPro" id="IPR002933">
    <property type="entry name" value="Peptidase_M20"/>
</dbReference>
<dbReference type="HOGENOM" id="CLU_021802_11_0_1"/>
<gene>
    <name evidence="9" type="ORF">JL09_g3531</name>
</gene>
<comment type="similarity">
    <text evidence="1">Belongs to the peptidase M20A family.</text>
</comment>
<dbReference type="InterPro" id="IPR011650">
    <property type="entry name" value="Peptidase_M20_dimer"/>
</dbReference>
<dbReference type="PROSITE" id="PS00758">
    <property type="entry name" value="ARGE_DAPE_CPG2_1"/>
    <property type="match status" value="1"/>
</dbReference>
<evidence type="ECO:0000256" key="7">
    <source>
        <dbReference type="PIRSR" id="PIRSR037217-2"/>
    </source>
</evidence>
<evidence type="ECO:0000313" key="10">
    <source>
        <dbReference type="Proteomes" id="UP000029867"/>
    </source>
</evidence>
<feature type="binding site" evidence="7">
    <location>
        <position position="246"/>
    </location>
    <ligand>
        <name>Zn(2+)</name>
        <dbReference type="ChEBI" id="CHEBI:29105"/>
        <label>2</label>
    </ligand>
</feature>
<keyword evidence="2" id="KW-0645">Protease</keyword>
<dbReference type="PANTHER" id="PTHR45962">
    <property type="entry name" value="N-FATTY-ACYL-AMINO ACID SYNTHASE/HYDROLASE PM20D1"/>
    <property type="match status" value="1"/>
</dbReference>
<feature type="binding site" evidence="7">
    <location>
        <position position="182"/>
    </location>
    <ligand>
        <name>Zn(2+)</name>
        <dbReference type="ChEBI" id="CHEBI:29105"/>
        <label>1</label>
    </ligand>
</feature>
<feature type="active site" evidence="6">
    <location>
        <position position="151"/>
    </location>
</feature>
<dbReference type="InterPro" id="IPR036264">
    <property type="entry name" value="Bact_exopeptidase_dim_dom"/>
</dbReference>
<accession>A0A099NZ59</accession>
<dbReference type="AlphaFoldDB" id="A0A099NZ59"/>
<dbReference type="InterPro" id="IPR047177">
    <property type="entry name" value="Pept_M20A"/>
</dbReference>
<keyword evidence="4" id="KW-0378">Hydrolase</keyword>
<dbReference type="GO" id="GO:0046872">
    <property type="term" value="F:metal ion binding"/>
    <property type="evidence" value="ECO:0007669"/>
    <property type="project" value="UniProtKB-KW"/>
</dbReference>
<dbReference type="InterPro" id="IPR001261">
    <property type="entry name" value="ArgE/DapE_CS"/>
</dbReference>
<organism evidence="9 10">
    <name type="scientific">Pichia kudriavzevii</name>
    <name type="common">Yeast</name>
    <name type="synonym">Issatchenkia orientalis</name>
    <dbReference type="NCBI Taxonomy" id="4909"/>
    <lineage>
        <taxon>Eukaryota</taxon>
        <taxon>Fungi</taxon>
        <taxon>Dikarya</taxon>
        <taxon>Ascomycota</taxon>
        <taxon>Saccharomycotina</taxon>
        <taxon>Pichiomycetes</taxon>
        <taxon>Pichiales</taxon>
        <taxon>Pichiaceae</taxon>
        <taxon>Pichia</taxon>
    </lineage>
</organism>
<evidence type="ECO:0000256" key="1">
    <source>
        <dbReference type="ARBA" id="ARBA00006247"/>
    </source>
</evidence>
<dbReference type="Gene3D" id="3.40.630.10">
    <property type="entry name" value="Zn peptidases"/>
    <property type="match status" value="1"/>
</dbReference>
<dbReference type="PROSITE" id="PS00759">
    <property type="entry name" value="ARGE_DAPE_CPG2_2"/>
    <property type="match status" value="1"/>
</dbReference>
<dbReference type="PIRSF" id="PIRSF037217">
    <property type="entry name" value="Carboxypeptidase_S"/>
    <property type="match status" value="1"/>
</dbReference>
<dbReference type="VEuPathDB" id="FungiDB:C5L36_0A09080"/>
<dbReference type="Pfam" id="PF01546">
    <property type="entry name" value="Peptidase_M20"/>
    <property type="match status" value="1"/>
</dbReference>
<protein>
    <recommendedName>
        <fullName evidence="8">Peptidase M20 dimerisation domain-containing protein</fullName>
    </recommendedName>
</protein>
<dbReference type="GO" id="GO:0000328">
    <property type="term" value="C:fungal-type vacuole lumen"/>
    <property type="evidence" value="ECO:0007669"/>
    <property type="project" value="TreeGrafter"/>
</dbReference>
<keyword evidence="5 7" id="KW-0862">Zinc</keyword>
<dbReference type="SUPFAM" id="SSF53187">
    <property type="entry name" value="Zn-dependent exopeptidases"/>
    <property type="match status" value="1"/>
</dbReference>
<reference evidence="10" key="1">
    <citation type="journal article" date="2014" name="Microb. Cell Fact.">
        <title>Exploiting Issatchenkia orientalis SD108 for succinic acid production.</title>
        <authorList>
            <person name="Xiao H."/>
            <person name="Shao Z."/>
            <person name="Jiang Y."/>
            <person name="Dole S."/>
            <person name="Zhao H."/>
        </authorList>
    </citation>
    <scope>NUCLEOTIDE SEQUENCE [LARGE SCALE GENOMIC DNA]</scope>
    <source>
        <strain evidence="10">SD108</strain>
    </source>
</reference>
<dbReference type="InterPro" id="IPR017141">
    <property type="entry name" value="Pept_M20_carboxypep"/>
</dbReference>
<comment type="caution">
    <text evidence="9">The sequence shown here is derived from an EMBL/GenBank/DDBJ whole genome shotgun (WGS) entry which is preliminary data.</text>
</comment>
<dbReference type="Pfam" id="PF07687">
    <property type="entry name" value="M20_dimer"/>
    <property type="match status" value="1"/>
</dbReference>
<feature type="active site" description="Proton acceptor" evidence="6">
    <location>
        <position position="217"/>
    </location>
</feature>
<dbReference type="Proteomes" id="UP000029867">
    <property type="component" value="Unassembled WGS sequence"/>
</dbReference>
<evidence type="ECO:0000256" key="5">
    <source>
        <dbReference type="ARBA" id="ARBA00022833"/>
    </source>
</evidence>
<keyword evidence="3 7" id="KW-0479">Metal-binding</keyword>
<feature type="binding site" evidence="7">
    <location>
        <position position="149"/>
    </location>
    <ligand>
        <name>Zn(2+)</name>
        <dbReference type="ChEBI" id="CHEBI:29105"/>
        <label>2</label>
    </ligand>
</feature>